<accession>A0A4Y2CD70</accession>
<evidence type="ECO:0000256" key="1">
    <source>
        <dbReference type="SAM" id="MobiDB-lite"/>
    </source>
</evidence>
<evidence type="ECO:0000313" key="2">
    <source>
        <dbReference type="EMBL" id="GBM01816.1"/>
    </source>
</evidence>
<name>A0A4Y2CD70_ARAVE</name>
<organism evidence="2 3">
    <name type="scientific">Araneus ventricosus</name>
    <name type="common">Orbweaver spider</name>
    <name type="synonym">Epeira ventricosa</name>
    <dbReference type="NCBI Taxonomy" id="182803"/>
    <lineage>
        <taxon>Eukaryota</taxon>
        <taxon>Metazoa</taxon>
        <taxon>Ecdysozoa</taxon>
        <taxon>Arthropoda</taxon>
        <taxon>Chelicerata</taxon>
        <taxon>Arachnida</taxon>
        <taxon>Araneae</taxon>
        <taxon>Araneomorphae</taxon>
        <taxon>Entelegynae</taxon>
        <taxon>Araneoidea</taxon>
        <taxon>Araneidae</taxon>
        <taxon>Araneus</taxon>
    </lineage>
</organism>
<dbReference type="OrthoDB" id="6414618at2759"/>
<dbReference type="EMBL" id="BGPR01000173">
    <property type="protein sequence ID" value="GBM01816.1"/>
    <property type="molecule type" value="Genomic_DNA"/>
</dbReference>
<sequence>VEALLFTFPRKNLELMFGGESGGEEDGGSEREIPNKKDALAYLGEEMPNILPAGKKWSPSFTDDSCGVTVGRHDGSSHVPPALFQRTYS</sequence>
<evidence type="ECO:0000313" key="3">
    <source>
        <dbReference type="Proteomes" id="UP000499080"/>
    </source>
</evidence>
<proteinExistence type="predicted"/>
<dbReference type="Proteomes" id="UP000499080">
    <property type="component" value="Unassembled WGS sequence"/>
</dbReference>
<comment type="caution">
    <text evidence="2">The sequence shown here is derived from an EMBL/GenBank/DDBJ whole genome shotgun (WGS) entry which is preliminary data.</text>
</comment>
<feature type="non-terminal residue" evidence="2">
    <location>
        <position position="1"/>
    </location>
</feature>
<dbReference type="AlphaFoldDB" id="A0A4Y2CD70"/>
<protein>
    <submittedName>
        <fullName evidence="2">Uncharacterized protein</fullName>
    </submittedName>
</protein>
<gene>
    <name evidence="2" type="ORF">AVEN_205474_1</name>
</gene>
<feature type="region of interest" description="Disordered" evidence="1">
    <location>
        <begin position="69"/>
        <end position="89"/>
    </location>
</feature>
<keyword evidence="3" id="KW-1185">Reference proteome</keyword>
<reference evidence="2 3" key="1">
    <citation type="journal article" date="2019" name="Sci. Rep.">
        <title>Orb-weaving spider Araneus ventricosus genome elucidates the spidroin gene catalogue.</title>
        <authorList>
            <person name="Kono N."/>
            <person name="Nakamura H."/>
            <person name="Ohtoshi R."/>
            <person name="Moran D.A.P."/>
            <person name="Shinohara A."/>
            <person name="Yoshida Y."/>
            <person name="Fujiwara M."/>
            <person name="Mori M."/>
            <person name="Tomita M."/>
            <person name="Arakawa K."/>
        </authorList>
    </citation>
    <scope>NUCLEOTIDE SEQUENCE [LARGE SCALE GENOMIC DNA]</scope>
</reference>